<evidence type="ECO:0000259" key="13">
    <source>
        <dbReference type="PROSITE" id="PS50846"/>
    </source>
</evidence>
<dbReference type="Gene3D" id="3.40.1110.10">
    <property type="entry name" value="Calcium-transporting ATPase, cytoplasmic domain N"/>
    <property type="match status" value="1"/>
</dbReference>
<evidence type="ECO:0000256" key="11">
    <source>
        <dbReference type="ARBA" id="ARBA00023136"/>
    </source>
</evidence>
<dbReference type="GO" id="GO:0005524">
    <property type="term" value="F:ATP binding"/>
    <property type="evidence" value="ECO:0007669"/>
    <property type="project" value="UniProtKB-UniRule"/>
</dbReference>
<dbReference type="SUPFAM" id="SSF81653">
    <property type="entry name" value="Calcium ATPase, transduction domain A"/>
    <property type="match status" value="1"/>
</dbReference>
<feature type="transmembrane region" description="Helical" evidence="12">
    <location>
        <begin position="610"/>
        <end position="632"/>
    </location>
</feature>
<dbReference type="Gene3D" id="3.40.50.1000">
    <property type="entry name" value="HAD superfamily/HAD-like"/>
    <property type="match status" value="1"/>
</dbReference>
<dbReference type="FunFam" id="3.40.50.1000:FF:000031">
    <property type="entry name" value="Probable copper-transporting ATPase HMA5"/>
    <property type="match status" value="1"/>
</dbReference>
<reference evidence="14" key="2">
    <citation type="journal article" date="2019" name="Curr. Biol.">
        <title>Chromatin organization in early land plants reveals an ancestral association between H3K27me3, transposons, and constitutive heterochromatin.</title>
        <authorList>
            <person name="Montgomery S.A."/>
            <person name="Tanizawa Y."/>
            <person name="Galik B."/>
            <person name="Wang N."/>
            <person name="Ito T."/>
            <person name="Mochizuki T."/>
            <person name="Akimcheva S."/>
            <person name="Bowman J."/>
            <person name="Cognat V."/>
            <person name="Drouard L."/>
            <person name="Ekker H."/>
            <person name="Houng S."/>
            <person name="Kohchi T."/>
            <person name="Lin S."/>
            <person name="Liu L.D."/>
            <person name="Nakamura Y."/>
            <person name="Valeeva L.R."/>
            <person name="Shakirov E.V."/>
            <person name="Shippen D.E."/>
            <person name="Wei W."/>
            <person name="Yagura M."/>
            <person name="Yamaoka S."/>
            <person name="Yamato K.T."/>
            <person name="Liu C."/>
            <person name="Berger F."/>
        </authorList>
    </citation>
    <scope>NUCLEOTIDE SEQUENCE [LARGE SCALE GENOMIC DNA]</scope>
    <source>
        <strain evidence="14">Tak-1</strain>
    </source>
</reference>
<dbReference type="Proteomes" id="UP001162541">
    <property type="component" value="Chromosome 3"/>
</dbReference>
<dbReference type="NCBIfam" id="TIGR01494">
    <property type="entry name" value="ATPase_P-type"/>
    <property type="match status" value="2"/>
</dbReference>
<dbReference type="InterPro" id="IPR008250">
    <property type="entry name" value="ATPase_P-typ_transduc_dom_A_sf"/>
</dbReference>
<evidence type="ECO:0000256" key="10">
    <source>
        <dbReference type="ARBA" id="ARBA00023065"/>
    </source>
</evidence>
<dbReference type="GO" id="GO:0016887">
    <property type="term" value="F:ATP hydrolysis activity"/>
    <property type="evidence" value="ECO:0007669"/>
    <property type="project" value="InterPro"/>
</dbReference>
<evidence type="ECO:0000313" key="15">
    <source>
        <dbReference type="EMBL" id="OAE28215.1"/>
    </source>
</evidence>
<dbReference type="AlphaFoldDB" id="A0A176W751"/>
<dbReference type="GO" id="GO:0016020">
    <property type="term" value="C:membrane"/>
    <property type="evidence" value="ECO:0007669"/>
    <property type="project" value="UniProtKB-SubCell"/>
</dbReference>
<dbReference type="EMBL" id="AP019868">
    <property type="protein sequence ID" value="BBN05478.1"/>
    <property type="molecule type" value="Genomic_DNA"/>
</dbReference>
<dbReference type="Pfam" id="PF00122">
    <property type="entry name" value="E1-E2_ATPase"/>
    <property type="match status" value="1"/>
</dbReference>
<dbReference type="InterPro" id="IPR018303">
    <property type="entry name" value="ATPase_P-typ_P_site"/>
</dbReference>
<evidence type="ECO:0000256" key="9">
    <source>
        <dbReference type="ARBA" id="ARBA00023008"/>
    </source>
</evidence>
<dbReference type="FunFam" id="3.30.70.100:FF:000005">
    <property type="entry name" value="Copper-exporting P-type ATPase A"/>
    <property type="match status" value="2"/>
</dbReference>
<comment type="similarity">
    <text evidence="2 12">Belongs to the cation transport ATPase (P-type) (TC 3.A.3) family. Type IB subfamily.</text>
</comment>
<dbReference type="SFLD" id="SFLDG00002">
    <property type="entry name" value="C1.7:_P-type_atpase_like"/>
    <property type="match status" value="1"/>
</dbReference>
<dbReference type="InterPro" id="IPR023298">
    <property type="entry name" value="ATPase_P-typ_TM_dom_sf"/>
</dbReference>
<dbReference type="InterPro" id="IPR017969">
    <property type="entry name" value="Heavy-metal-associated_CS"/>
</dbReference>
<dbReference type="NCBIfam" id="TIGR00003">
    <property type="entry name" value="copper ion binding protein"/>
    <property type="match status" value="2"/>
</dbReference>
<evidence type="ECO:0000256" key="7">
    <source>
        <dbReference type="ARBA" id="ARBA00022967"/>
    </source>
</evidence>
<keyword evidence="10" id="KW-0406">Ion transport</keyword>
<dbReference type="InterPro" id="IPR036163">
    <property type="entry name" value="HMA_dom_sf"/>
</dbReference>
<keyword evidence="7" id="KW-1278">Translocase</keyword>
<dbReference type="SFLD" id="SFLDF00027">
    <property type="entry name" value="p-type_atpase"/>
    <property type="match status" value="1"/>
</dbReference>
<dbReference type="Pfam" id="PF00403">
    <property type="entry name" value="HMA"/>
    <property type="match status" value="3"/>
</dbReference>
<dbReference type="InterPro" id="IPR006121">
    <property type="entry name" value="HMA_dom"/>
</dbReference>
<feature type="domain" description="HMA" evidence="13">
    <location>
        <begin position="61"/>
        <end position="127"/>
    </location>
</feature>
<proteinExistence type="inferred from homology"/>
<keyword evidence="16" id="KW-1185">Reference proteome</keyword>
<reference evidence="15 16" key="1">
    <citation type="submission" date="2016-03" db="EMBL/GenBank/DDBJ databases">
        <title>Mechanisms controlling the formation of the plant cell surface in tip-growing cells are functionally conserved among land plants.</title>
        <authorList>
            <person name="Honkanen S."/>
            <person name="Jones V.A."/>
            <person name="Morieri G."/>
            <person name="Champion C."/>
            <person name="Hetherington A.J."/>
            <person name="Kelly S."/>
            <person name="Saint-Marcoux D."/>
            <person name="Proust H."/>
            <person name="Prescott H."/>
            <person name="Dolan L."/>
        </authorList>
    </citation>
    <scope>NUCLEOTIDE SEQUENCE [LARGE SCALE GENOMIC DNA]</scope>
    <source>
        <strain evidence="16">cv. Tak-1 and cv. Tak-2</strain>
        <tissue evidence="15">Whole gametophyte</tissue>
    </source>
</reference>
<evidence type="ECO:0000313" key="17">
    <source>
        <dbReference type="Proteomes" id="UP001162541"/>
    </source>
</evidence>
<feature type="transmembrane region" description="Helical" evidence="12">
    <location>
        <begin position="566"/>
        <end position="590"/>
    </location>
</feature>
<dbReference type="CDD" id="cd00371">
    <property type="entry name" value="HMA"/>
    <property type="match status" value="3"/>
</dbReference>
<dbReference type="SUPFAM" id="SSF56784">
    <property type="entry name" value="HAD-like"/>
    <property type="match status" value="1"/>
</dbReference>
<name>A0A176W751_MARPO</name>
<accession>A0A176W751</accession>
<dbReference type="SUPFAM" id="SSF55008">
    <property type="entry name" value="HMA, heavy metal-associated domain"/>
    <property type="match status" value="3"/>
</dbReference>
<feature type="domain" description="HMA" evidence="13">
    <location>
        <begin position="144"/>
        <end position="210"/>
    </location>
</feature>
<keyword evidence="12" id="KW-0547">Nucleotide-binding</keyword>
<dbReference type="Gene3D" id="3.30.70.100">
    <property type="match status" value="3"/>
</dbReference>
<feature type="transmembrane region" description="Helical" evidence="12">
    <location>
        <begin position="383"/>
        <end position="405"/>
    </location>
</feature>
<dbReference type="GO" id="GO:0019829">
    <property type="term" value="F:ATPase-coupled monoatomic cation transmembrane transporter activity"/>
    <property type="evidence" value="ECO:0007669"/>
    <property type="project" value="InterPro"/>
</dbReference>
<dbReference type="InterPro" id="IPR036412">
    <property type="entry name" value="HAD-like_sf"/>
</dbReference>
<keyword evidence="12" id="KW-0067">ATP-binding</keyword>
<keyword evidence="4 12" id="KW-0812">Transmembrane</keyword>
<evidence type="ECO:0000256" key="8">
    <source>
        <dbReference type="ARBA" id="ARBA00022989"/>
    </source>
</evidence>
<evidence type="ECO:0000256" key="12">
    <source>
        <dbReference type="RuleBase" id="RU362081"/>
    </source>
</evidence>
<keyword evidence="8 12" id="KW-1133">Transmembrane helix</keyword>
<feature type="transmembrane region" description="Helical" evidence="12">
    <location>
        <begin position="976"/>
        <end position="996"/>
    </location>
</feature>
<feature type="transmembrane region" description="Helical" evidence="12">
    <location>
        <begin position="309"/>
        <end position="330"/>
    </location>
</feature>
<dbReference type="GO" id="GO:0005507">
    <property type="term" value="F:copper ion binding"/>
    <property type="evidence" value="ECO:0007669"/>
    <property type="project" value="InterPro"/>
</dbReference>
<dbReference type="CDD" id="cd02094">
    <property type="entry name" value="P-type_ATPase_Cu-like"/>
    <property type="match status" value="1"/>
</dbReference>
<dbReference type="EMBL" id="LVLJ01001744">
    <property type="protein sequence ID" value="OAE28215.1"/>
    <property type="molecule type" value="Genomic_DNA"/>
</dbReference>
<feature type="domain" description="HMA" evidence="13">
    <location>
        <begin position="218"/>
        <end position="284"/>
    </location>
</feature>
<protein>
    <recommendedName>
        <fullName evidence="13">HMA domain-containing protein</fullName>
    </recommendedName>
</protein>
<keyword evidence="6" id="KW-0677">Repeat</keyword>
<dbReference type="PANTHER" id="PTHR46594">
    <property type="entry name" value="P-TYPE CATION-TRANSPORTING ATPASE"/>
    <property type="match status" value="1"/>
</dbReference>
<evidence type="ECO:0000256" key="2">
    <source>
        <dbReference type="ARBA" id="ARBA00006024"/>
    </source>
</evidence>
<dbReference type="PRINTS" id="PR00942">
    <property type="entry name" value="CUATPASEI"/>
</dbReference>
<dbReference type="InterPro" id="IPR027256">
    <property type="entry name" value="P-typ_ATPase_IB"/>
</dbReference>
<keyword evidence="11 12" id="KW-0472">Membrane</keyword>
<dbReference type="PROSITE" id="PS00154">
    <property type="entry name" value="ATPASE_E1_E2"/>
    <property type="match status" value="1"/>
</dbReference>
<evidence type="ECO:0000256" key="1">
    <source>
        <dbReference type="ARBA" id="ARBA00004370"/>
    </source>
</evidence>
<evidence type="ECO:0000256" key="4">
    <source>
        <dbReference type="ARBA" id="ARBA00022692"/>
    </source>
</evidence>
<evidence type="ECO:0000256" key="3">
    <source>
        <dbReference type="ARBA" id="ARBA00022448"/>
    </source>
</evidence>
<dbReference type="InterPro" id="IPR001757">
    <property type="entry name" value="P_typ_ATPase"/>
</dbReference>
<evidence type="ECO:0000313" key="14">
    <source>
        <dbReference type="EMBL" id="BBN05478.1"/>
    </source>
</evidence>
<dbReference type="NCBIfam" id="TIGR01525">
    <property type="entry name" value="ATPase-IB_hvy"/>
    <property type="match status" value="1"/>
</dbReference>
<reference evidence="17" key="3">
    <citation type="journal article" date="2020" name="Curr. Biol.">
        <title>Chromatin organization in early land plants reveals an ancestral association between H3K27me3, transposons, and constitutive heterochromatin.</title>
        <authorList>
            <person name="Montgomery S.A."/>
            <person name="Tanizawa Y."/>
            <person name="Galik B."/>
            <person name="Wang N."/>
            <person name="Ito T."/>
            <person name="Mochizuki T."/>
            <person name="Akimcheva S."/>
            <person name="Bowman J.L."/>
            <person name="Cognat V."/>
            <person name="Marechal-Drouard L."/>
            <person name="Ekker H."/>
            <person name="Hong S.F."/>
            <person name="Kohchi T."/>
            <person name="Lin S.S."/>
            <person name="Liu L.D."/>
            <person name="Nakamura Y."/>
            <person name="Valeeva L.R."/>
            <person name="Shakirov E.V."/>
            <person name="Shippen D.E."/>
            <person name="Wei W.L."/>
            <person name="Yagura M."/>
            <person name="Yamaoka S."/>
            <person name="Yamato K.T."/>
            <person name="Liu C."/>
            <person name="Berger F."/>
        </authorList>
    </citation>
    <scope>NUCLEOTIDE SEQUENCE [LARGE SCALE GENOMIC DNA]</scope>
    <source>
        <strain evidence="17">Tak-1</strain>
    </source>
</reference>
<dbReference type="Gene3D" id="2.70.150.10">
    <property type="entry name" value="Calcium-transporting ATPase, cytoplasmic transduction domain A"/>
    <property type="match status" value="1"/>
</dbReference>
<evidence type="ECO:0000256" key="6">
    <source>
        <dbReference type="ARBA" id="ARBA00022737"/>
    </source>
</evidence>
<keyword evidence="3" id="KW-0813">Transport</keyword>
<evidence type="ECO:0000256" key="5">
    <source>
        <dbReference type="ARBA" id="ARBA00022723"/>
    </source>
</evidence>
<dbReference type="SUPFAM" id="SSF81665">
    <property type="entry name" value="Calcium ATPase, transmembrane domain M"/>
    <property type="match status" value="1"/>
</dbReference>
<dbReference type="InterPro" id="IPR044492">
    <property type="entry name" value="P_typ_ATPase_HD_dom"/>
</dbReference>
<comment type="subcellular location">
    <subcellularLocation>
        <location evidence="1 12">Membrane</location>
    </subcellularLocation>
</comment>
<dbReference type="InterPro" id="IPR023214">
    <property type="entry name" value="HAD_sf"/>
</dbReference>
<dbReference type="PROSITE" id="PS50846">
    <property type="entry name" value="HMA_2"/>
    <property type="match status" value="3"/>
</dbReference>
<feature type="transmembrane region" description="Helical" evidence="12">
    <location>
        <begin position="411"/>
        <end position="430"/>
    </location>
</feature>
<dbReference type="FunFam" id="2.70.150.10:FF:000002">
    <property type="entry name" value="Copper-transporting ATPase 1, putative"/>
    <property type="match status" value="1"/>
</dbReference>
<evidence type="ECO:0000313" key="16">
    <source>
        <dbReference type="Proteomes" id="UP000077202"/>
    </source>
</evidence>
<feature type="transmembrane region" description="Helical" evidence="12">
    <location>
        <begin position="350"/>
        <end position="371"/>
    </location>
</feature>
<gene>
    <name evidence="15" type="ORF">AXG93_4492s1050</name>
    <name evidence="14" type="ORF">Mp_3g13400</name>
</gene>
<dbReference type="Pfam" id="PF00702">
    <property type="entry name" value="Hydrolase"/>
    <property type="match status" value="1"/>
</dbReference>
<dbReference type="Proteomes" id="UP000077202">
    <property type="component" value="Unassembled WGS sequence"/>
</dbReference>
<dbReference type="PROSITE" id="PS01047">
    <property type="entry name" value="HMA_1"/>
    <property type="match status" value="2"/>
</dbReference>
<dbReference type="InterPro" id="IPR006122">
    <property type="entry name" value="HMA_Cu_ion-bd"/>
</dbReference>
<dbReference type="InterPro" id="IPR023299">
    <property type="entry name" value="ATPase_P-typ_cyto_dom_N"/>
</dbReference>
<feature type="transmembrane region" description="Helical" evidence="12">
    <location>
        <begin position="947"/>
        <end position="970"/>
    </location>
</feature>
<dbReference type="InterPro" id="IPR059000">
    <property type="entry name" value="ATPase_P-type_domA"/>
</dbReference>
<dbReference type="PRINTS" id="PR00119">
    <property type="entry name" value="CATATPASE"/>
</dbReference>
<keyword evidence="5 12" id="KW-0479">Metal-binding</keyword>
<dbReference type="PANTHER" id="PTHR46594:SF6">
    <property type="entry name" value="COPPER-TRANSPORTING ATPASE RAN1"/>
    <property type="match status" value="1"/>
</dbReference>
<dbReference type="SFLD" id="SFLDS00003">
    <property type="entry name" value="Haloacid_Dehalogenase"/>
    <property type="match status" value="1"/>
</dbReference>
<sequence>MSPNRDVQLSDMGLRPHVSQFADSDANLRHEDADLESVPLLSQADEAPSGTSVVEIASSEEKVEVKIVGMTCSACSTSVEKALMRLTGVRSASVALLQNKAEVIYDSSLLKEDDIKEAIEDAGFDAEILAKIASTSGGGASATAIGHFQIHGMTCASCVKSVERLLTSIPGVVRASVALSTEMGEVEYDPNVATKQDILNALDDGCWEAELIDSTQRDKLLMSIDGAYTPEDSESIKTILGSLKGVRQFVVDYEARKVEVLFDPEITGVRTIVDAVEGPGEGDYSVKLPNPYTSYSPDRAEEVREVYHLLKCALCFSIPVFLVAVVFPHIISVRKVLMMQCGLFRISDWIKWILVTPVQFSLGQRFYIAAYRAVRNGSANMDVLVTLASTVAYLYSVSAIMYGALYGFWPASYFETSAMIITFVLFGKFLEAKAKGKTSEAIGKLLELAPTTAILLTVDSEGRPLTEREIDVQLIHKGDILKVQPGSKVPADGQVVWGSSHVDESMITGESAQVSKVIGGDVIGGTVNMKGVMNIRATRVGRDTALARIVNLVETAQMAKAPIQKYADYVASVFVPIVVCLSLFTLFGWYLAGALGTYPDSWLPEGTGHFVFALMFAISVLVIACPCALGLATPTAVMVATGVGASNGILIKGGDALERAHKIQCVVFDKTGTLTKGKPSVVGTKVFMKIDTADFLSIVAAAEASSEHPLAQAVIDYTHHFLGFDAPHVAADTSDTAKSKDTSWIKKASAFEAIPGHGILCEVDNKKILVGNRKLMLDNGVEVSDTVEDYLQSVEKQAKTGVIVAINGVLAGTLAISDPLKQEAAVVIKGLNSMGIQCIMVTGDNQRTANAVAKEAGIGNVMAEVLPGGKVDVIKKLQANGEVVAMVGDGINDSPALAAADVGMAIGAGTDIAIEAADYVLMRSNLEDVITAIDLSRKTFRRIQLNYVFAMGYNLIAIPVAAGLFFPFSGLQMPPWVAGGCMALSSVSVVCSSLLLRRYRSPRLTDLLQIKVQ</sequence>
<keyword evidence="9" id="KW-0186">Copper</keyword>
<organism evidence="15 16">
    <name type="scientific">Marchantia polymorpha subsp. ruderalis</name>
    <dbReference type="NCBI Taxonomy" id="1480154"/>
    <lineage>
        <taxon>Eukaryota</taxon>
        <taxon>Viridiplantae</taxon>
        <taxon>Streptophyta</taxon>
        <taxon>Embryophyta</taxon>
        <taxon>Marchantiophyta</taxon>
        <taxon>Marchantiopsida</taxon>
        <taxon>Marchantiidae</taxon>
        <taxon>Marchantiales</taxon>
        <taxon>Marchantiaceae</taxon>
        <taxon>Marchantia</taxon>
    </lineage>
</organism>